<dbReference type="GO" id="GO:0035435">
    <property type="term" value="P:phosphate ion transmembrane transport"/>
    <property type="evidence" value="ECO:0007669"/>
    <property type="project" value="TreeGrafter"/>
</dbReference>
<feature type="transmembrane region" description="Helical" evidence="6">
    <location>
        <begin position="203"/>
        <end position="225"/>
    </location>
</feature>
<evidence type="ECO:0000256" key="2">
    <source>
        <dbReference type="ARBA" id="ARBA00022448"/>
    </source>
</evidence>
<proteinExistence type="inferred from homology"/>
<keyword evidence="5 6" id="KW-0472">Membrane</keyword>
<dbReference type="GO" id="GO:0005315">
    <property type="term" value="F:phosphate transmembrane transporter activity"/>
    <property type="evidence" value="ECO:0007669"/>
    <property type="project" value="InterPro"/>
</dbReference>
<feature type="transmembrane region" description="Helical" evidence="6">
    <location>
        <begin position="378"/>
        <end position="399"/>
    </location>
</feature>
<dbReference type="eggNOG" id="COG0306">
    <property type="taxonomic scope" value="Bacteria"/>
</dbReference>
<feature type="transmembrane region" description="Helical" evidence="6">
    <location>
        <begin position="134"/>
        <end position="159"/>
    </location>
</feature>
<feature type="transmembrane region" description="Helical" evidence="6">
    <location>
        <begin position="252"/>
        <end position="275"/>
    </location>
</feature>
<sequence>MFLVLIFAIIVGFAMAMAIGANDVANSMATAVGAKAITIKQAVFIAAILEFSGAVFFGKMVTETIQKGIVKADAAADSHTLLIGAFSALIAACLWIFIATVFELPVSTTHSIVGGMTGFGIAAAGLKAIYWRKMAFIVASWFISPFLGGILAFFVFTYISKTILRKKRPYAAARRHAPILIAVTFLIIVLMFIAKALRYQGSFLLPLSLALNIAFMTGIISFIRLRKKKIKGNRYLAVEEIFKKLQIMTSCYVSFAHGANDVANAIGPIAAIYAIVQYGNLADNVTVPRSFLALGGVGIALGVAVWGHKVMKTIGSKITELNNTRGFSIDFSTATTVLVASALGLPISSTHTVVGAVVGVGYARGVGAVNLGVIKQIVISWLITVPAGAGMSAIFYLILSKIF</sequence>
<dbReference type="PANTHER" id="PTHR11101">
    <property type="entry name" value="PHOSPHATE TRANSPORTER"/>
    <property type="match status" value="1"/>
</dbReference>
<dbReference type="STRING" id="1499967.U27_06444"/>
<evidence type="ECO:0000256" key="1">
    <source>
        <dbReference type="ARBA" id="ARBA00004141"/>
    </source>
</evidence>
<name>A0A081C4F4_VECG1</name>
<comment type="subcellular location">
    <subcellularLocation>
        <location evidence="1 6">Membrane</location>
        <topology evidence="1 6">Multi-pass membrane protein</topology>
    </subcellularLocation>
</comment>
<evidence type="ECO:0000256" key="5">
    <source>
        <dbReference type="ARBA" id="ARBA00023136"/>
    </source>
</evidence>
<evidence type="ECO:0000256" key="3">
    <source>
        <dbReference type="ARBA" id="ARBA00022692"/>
    </source>
</evidence>
<dbReference type="InterPro" id="IPR001204">
    <property type="entry name" value="Phos_transporter"/>
</dbReference>
<evidence type="ECO:0000313" key="8">
    <source>
        <dbReference type="Proteomes" id="UP000030661"/>
    </source>
</evidence>
<dbReference type="PANTHER" id="PTHR11101:SF80">
    <property type="entry name" value="PHOSPHATE TRANSPORTER"/>
    <property type="match status" value="1"/>
</dbReference>
<keyword evidence="8" id="KW-1185">Reference proteome</keyword>
<gene>
    <name evidence="7" type="ORF">U27_06444</name>
</gene>
<evidence type="ECO:0000313" key="7">
    <source>
        <dbReference type="EMBL" id="GAK59459.1"/>
    </source>
</evidence>
<dbReference type="Proteomes" id="UP000030661">
    <property type="component" value="Unassembled WGS sequence"/>
</dbReference>
<dbReference type="GO" id="GO:0016020">
    <property type="term" value="C:membrane"/>
    <property type="evidence" value="ECO:0007669"/>
    <property type="project" value="UniProtKB-SubCell"/>
</dbReference>
<keyword evidence="3 6" id="KW-0812">Transmembrane</keyword>
<keyword evidence="2 6" id="KW-0813">Transport</keyword>
<keyword evidence="6" id="KW-0592">Phosphate transport</keyword>
<dbReference type="AlphaFoldDB" id="A0A081C4F4"/>
<feature type="transmembrane region" description="Helical" evidence="6">
    <location>
        <begin position="179"/>
        <end position="197"/>
    </location>
</feature>
<feature type="transmembrane region" description="Helical" evidence="6">
    <location>
        <begin position="287"/>
        <end position="306"/>
    </location>
</feature>
<evidence type="ECO:0000256" key="6">
    <source>
        <dbReference type="RuleBase" id="RU363058"/>
    </source>
</evidence>
<dbReference type="EMBL" id="DF820470">
    <property type="protein sequence ID" value="GAK59459.1"/>
    <property type="molecule type" value="Genomic_DNA"/>
</dbReference>
<keyword evidence="4 6" id="KW-1133">Transmembrane helix</keyword>
<accession>A0A081C4F4</accession>
<comment type="similarity">
    <text evidence="6">Belongs to the inorganic phosphate transporter (PiT) (TC 2.A.20) family.</text>
</comment>
<reference evidence="7" key="1">
    <citation type="journal article" date="2015" name="PeerJ">
        <title>First genomic representation of candidate bacterial phylum KSB3 points to enhanced environmental sensing as a trigger of wastewater bulking.</title>
        <authorList>
            <person name="Sekiguchi Y."/>
            <person name="Ohashi A."/>
            <person name="Parks D.H."/>
            <person name="Yamauchi T."/>
            <person name="Tyson G.W."/>
            <person name="Hugenholtz P."/>
        </authorList>
    </citation>
    <scope>NUCLEOTIDE SEQUENCE [LARGE SCALE GENOMIC DNA]</scope>
</reference>
<evidence type="ECO:0000256" key="4">
    <source>
        <dbReference type="ARBA" id="ARBA00022989"/>
    </source>
</evidence>
<dbReference type="HOGENOM" id="CLU_015355_3_3_0"/>
<organism evidence="7">
    <name type="scientific">Vecturithrix granuli</name>
    <dbReference type="NCBI Taxonomy" id="1499967"/>
    <lineage>
        <taxon>Bacteria</taxon>
        <taxon>Candidatus Moduliflexota</taxon>
        <taxon>Candidatus Vecturitrichia</taxon>
        <taxon>Candidatus Vecturitrichales</taxon>
        <taxon>Candidatus Vecturitrichaceae</taxon>
        <taxon>Candidatus Vecturithrix</taxon>
    </lineage>
</organism>
<protein>
    <recommendedName>
        <fullName evidence="6">Phosphate transporter</fullName>
    </recommendedName>
</protein>
<dbReference type="Pfam" id="PF01384">
    <property type="entry name" value="PHO4"/>
    <property type="match status" value="1"/>
</dbReference>
<feature type="transmembrane region" description="Helical" evidence="6">
    <location>
        <begin position="81"/>
        <end position="102"/>
    </location>
</feature>
<feature type="transmembrane region" description="Helical" evidence="6">
    <location>
        <begin position="42"/>
        <end position="61"/>
    </location>
</feature>